<evidence type="ECO:0000313" key="2">
    <source>
        <dbReference type="Proteomes" id="UP000749293"/>
    </source>
</evidence>
<gene>
    <name evidence="1" type="ORF">GMORB2_5361</name>
</gene>
<dbReference type="AlphaFoldDB" id="A0A9P4YXJ9"/>
<dbReference type="GeneID" id="55971589"/>
<sequence length="73" mass="7827">MRELGTVARSWLLAPGSWLLAPGSWLPAPGSRLLAPRCTATTNSASLVRRYRYYYRSGALRTDMPSGSGLGGA</sequence>
<keyword evidence="2" id="KW-1185">Reference proteome</keyword>
<dbReference type="EMBL" id="JAANYQ010000004">
    <property type="protein sequence ID" value="KAF4124695.1"/>
    <property type="molecule type" value="Genomic_DNA"/>
</dbReference>
<accession>A0A9P4YXJ9</accession>
<dbReference type="OrthoDB" id="10539438at2759"/>
<protein>
    <submittedName>
        <fullName evidence="1">Uncharacterized protein</fullName>
    </submittedName>
</protein>
<comment type="caution">
    <text evidence="1">The sequence shown here is derived from an EMBL/GenBank/DDBJ whole genome shotgun (WGS) entry which is preliminary data.</text>
</comment>
<dbReference type="RefSeq" id="XP_035323347.1">
    <property type="nucleotide sequence ID" value="XM_035467335.1"/>
</dbReference>
<evidence type="ECO:0000313" key="1">
    <source>
        <dbReference type="EMBL" id="KAF4124695.1"/>
    </source>
</evidence>
<organism evidence="1 2">
    <name type="scientific">Geosmithia morbida</name>
    <dbReference type="NCBI Taxonomy" id="1094350"/>
    <lineage>
        <taxon>Eukaryota</taxon>
        <taxon>Fungi</taxon>
        <taxon>Dikarya</taxon>
        <taxon>Ascomycota</taxon>
        <taxon>Pezizomycotina</taxon>
        <taxon>Sordariomycetes</taxon>
        <taxon>Hypocreomycetidae</taxon>
        <taxon>Hypocreales</taxon>
        <taxon>Bionectriaceae</taxon>
        <taxon>Geosmithia</taxon>
    </lineage>
</organism>
<dbReference type="Proteomes" id="UP000749293">
    <property type="component" value="Unassembled WGS sequence"/>
</dbReference>
<name>A0A9P4YXJ9_9HYPO</name>
<reference evidence="1" key="1">
    <citation type="submission" date="2020-03" db="EMBL/GenBank/DDBJ databases">
        <title>Site-based positive gene gene selection in Geosmithia morbida across the United States reveals a broad range of putative effectors and factors for local host and environmental adapation.</title>
        <authorList>
            <person name="Onufrak A."/>
            <person name="Murdoch R.W."/>
            <person name="Gazis R."/>
            <person name="Huff M."/>
            <person name="Staton M."/>
            <person name="Klingeman W."/>
            <person name="Hadziabdic D."/>
        </authorList>
    </citation>
    <scope>NUCLEOTIDE SEQUENCE</scope>
    <source>
        <strain evidence="1">1262</strain>
    </source>
</reference>
<proteinExistence type="predicted"/>